<reference evidence="2 3" key="1">
    <citation type="submission" date="2024-01" db="EMBL/GenBank/DDBJ databases">
        <title>The complete chloroplast genome sequence of Lithospermum erythrorhizon: insights into the phylogenetic relationship among Boraginaceae species and the maternal lineages of purple gromwells.</title>
        <authorList>
            <person name="Okada T."/>
            <person name="Watanabe K."/>
        </authorList>
    </citation>
    <scope>NUCLEOTIDE SEQUENCE [LARGE SCALE GENOMIC DNA]</scope>
</reference>
<protein>
    <submittedName>
        <fullName evidence="2">Uncharacterized protein</fullName>
    </submittedName>
</protein>
<comment type="caution">
    <text evidence="2">The sequence shown here is derived from an EMBL/GenBank/DDBJ whole genome shotgun (WGS) entry which is preliminary data.</text>
</comment>
<proteinExistence type="predicted"/>
<dbReference type="Proteomes" id="UP001454036">
    <property type="component" value="Unassembled WGS sequence"/>
</dbReference>
<feature type="compositionally biased region" description="Low complexity" evidence="1">
    <location>
        <begin position="56"/>
        <end position="71"/>
    </location>
</feature>
<organism evidence="2 3">
    <name type="scientific">Lithospermum erythrorhizon</name>
    <name type="common">Purple gromwell</name>
    <name type="synonym">Lithospermum officinale var. erythrorhizon</name>
    <dbReference type="NCBI Taxonomy" id="34254"/>
    <lineage>
        <taxon>Eukaryota</taxon>
        <taxon>Viridiplantae</taxon>
        <taxon>Streptophyta</taxon>
        <taxon>Embryophyta</taxon>
        <taxon>Tracheophyta</taxon>
        <taxon>Spermatophyta</taxon>
        <taxon>Magnoliopsida</taxon>
        <taxon>eudicotyledons</taxon>
        <taxon>Gunneridae</taxon>
        <taxon>Pentapetalae</taxon>
        <taxon>asterids</taxon>
        <taxon>lamiids</taxon>
        <taxon>Boraginales</taxon>
        <taxon>Boraginaceae</taxon>
        <taxon>Boraginoideae</taxon>
        <taxon>Lithospermeae</taxon>
        <taxon>Lithospermum</taxon>
    </lineage>
</organism>
<name>A0AAV3PZ20_LITER</name>
<evidence type="ECO:0000313" key="2">
    <source>
        <dbReference type="EMBL" id="GAA0156533.1"/>
    </source>
</evidence>
<dbReference type="AlphaFoldDB" id="A0AAV3PZ20"/>
<evidence type="ECO:0000256" key="1">
    <source>
        <dbReference type="SAM" id="MobiDB-lite"/>
    </source>
</evidence>
<feature type="region of interest" description="Disordered" evidence="1">
    <location>
        <begin position="51"/>
        <end position="92"/>
    </location>
</feature>
<gene>
    <name evidence="2" type="ORF">LIER_38288</name>
</gene>
<accession>A0AAV3PZ20</accession>
<sequence>MVFEEEEEEVVARIFEGGAGIGGIRGGGEIFCGGGGGGVWWMEVQLLGEAAEEASHSSSSSDDSTSTSESSPIPQVVVGEKVVSKSTPNNDDVRVSPAIKDLFLFTYSDSVTPQLHKDKMPQSSENQMDHHMLLPRTDPNHTETSRAGEASLMSVTEPTVREPTIHAAPVPTTQAPAAQVVQRPVQSTTPVAAERAEASYQGIMASLPTFLKKSLPSQITMD</sequence>
<dbReference type="EMBL" id="BAABME010019239">
    <property type="protein sequence ID" value="GAA0156533.1"/>
    <property type="molecule type" value="Genomic_DNA"/>
</dbReference>
<keyword evidence="3" id="KW-1185">Reference proteome</keyword>
<evidence type="ECO:0000313" key="3">
    <source>
        <dbReference type="Proteomes" id="UP001454036"/>
    </source>
</evidence>